<dbReference type="OrthoDB" id="99480at2"/>
<reference evidence="16" key="4">
    <citation type="submission" date="2023-01" db="EMBL/GenBank/DDBJ databases">
        <title>Draft genome sequence of Methylobacterium oxalidis strain NBRC 107715.</title>
        <authorList>
            <person name="Sun Q."/>
            <person name="Mori K."/>
        </authorList>
    </citation>
    <scope>NUCLEOTIDE SEQUENCE</scope>
    <source>
        <strain evidence="16">NBRC 107715</strain>
    </source>
</reference>
<keyword evidence="9 11" id="KW-0472">Membrane</keyword>
<name>A0A512IYS7_9HYPH</name>
<protein>
    <submittedName>
        <fullName evidence="15">TonB-dependent receptor</fullName>
    </submittedName>
</protein>
<evidence type="ECO:0000313" key="15">
    <source>
        <dbReference type="EMBL" id="GEP02868.1"/>
    </source>
</evidence>
<reference evidence="15 17" key="3">
    <citation type="submission" date="2019-07" db="EMBL/GenBank/DDBJ databases">
        <title>Whole genome shotgun sequence of Methylobacterium oxalidis NBRC 107715.</title>
        <authorList>
            <person name="Hosoyama A."/>
            <person name="Uohara A."/>
            <person name="Ohji S."/>
            <person name="Ichikawa N."/>
        </authorList>
    </citation>
    <scope>NUCLEOTIDE SEQUENCE [LARGE SCALE GENOMIC DNA]</scope>
    <source>
        <strain evidence="15 17">NBRC 107715</strain>
    </source>
</reference>
<evidence type="ECO:0000256" key="9">
    <source>
        <dbReference type="ARBA" id="ARBA00023136"/>
    </source>
</evidence>
<dbReference type="AlphaFoldDB" id="A0A512IYS7"/>
<comment type="caution">
    <text evidence="15">The sequence shown here is derived from an EMBL/GenBank/DDBJ whole genome shotgun (WGS) entry which is preliminary data.</text>
</comment>
<feature type="domain" description="TonB-dependent receptor-like beta-barrel" evidence="13">
    <location>
        <begin position="260"/>
        <end position="664"/>
    </location>
</feature>
<accession>A0A512IYS7</accession>
<keyword evidence="4" id="KW-0410">Iron transport</keyword>
<keyword evidence="5" id="KW-0812">Transmembrane</keyword>
<dbReference type="InterPro" id="IPR000531">
    <property type="entry name" value="Beta-barrel_TonB"/>
</dbReference>
<dbReference type="InterPro" id="IPR012910">
    <property type="entry name" value="Plug_dom"/>
</dbReference>
<evidence type="ECO:0000256" key="8">
    <source>
        <dbReference type="ARBA" id="ARBA00023077"/>
    </source>
</evidence>
<comment type="similarity">
    <text evidence="11">Belongs to the TonB-dependent receptor family.</text>
</comment>
<dbReference type="Gene3D" id="2.170.130.10">
    <property type="entry name" value="TonB-dependent receptor, plug domain"/>
    <property type="match status" value="1"/>
</dbReference>
<dbReference type="PANTHER" id="PTHR32552:SF81">
    <property type="entry name" value="TONB-DEPENDENT OUTER MEMBRANE RECEPTOR"/>
    <property type="match status" value="1"/>
</dbReference>
<evidence type="ECO:0000256" key="4">
    <source>
        <dbReference type="ARBA" id="ARBA00022496"/>
    </source>
</evidence>
<dbReference type="Gene3D" id="2.40.170.20">
    <property type="entry name" value="TonB-dependent receptor, beta-barrel domain"/>
    <property type="match status" value="1"/>
</dbReference>
<reference evidence="18" key="2">
    <citation type="journal article" date="2019" name="Int. J. Syst. Evol. Microbiol.">
        <title>The Global Catalogue of Microorganisms (GCM) 10K type strain sequencing project: providing services to taxonomists for standard genome sequencing and annotation.</title>
        <authorList>
            <consortium name="The Broad Institute Genomics Platform"/>
            <consortium name="The Broad Institute Genome Sequencing Center for Infectious Disease"/>
            <person name="Wu L."/>
            <person name="Ma J."/>
        </authorList>
    </citation>
    <scope>NUCLEOTIDE SEQUENCE [LARGE SCALE GENOMIC DNA]</scope>
    <source>
        <strain evidence="18">NBRC 107715</strain>
    </source>
</reference>
<keyword evidence="15" id="KW-0675">Receptor</keyword>
<evidence type="ECO:0000256" key="10">
    <source>
        <dbReference type="ARBA" id="ARBA00023237"/>
    </source>
</evidence>
<dbReference type="InterPro" id="IPR037066">
    <property type="entry name" value="Plug_dom_sf"/>
</dbReference>
<dbReference type="Pfam" id="PF00593">
    <property type="entry name" value="TonB_dep_Rec_b-barrel"/>
    <property type="match status" value="1"/>
</dbReference>
<evidence type="ECO:0000313" key="16">
    <source>
        <dbReference type="EMBL" id="GLS66731.1"/>
    </source>
</evidence>
<dbReference type="SUPFAM" id="SSF56935">
    <property type="entry name" value="Porins"/>
    <property type="match status" value="1"/>
</dbReference>
<feature type="signal peptide" evidence="12">
    <location>
        <begin position="1"/>
        <end position="17"/>
    </location>
</feature>
<keyword evidence="18" id="KW-1185">Reference proteome</keyword>
<evidence type="ECO:0000256" key="3">
    <source>
        <dbReference type="ARBA" id="ARBA00022452"/>
    </source>
</evidence>
<evidence type="ECO:0000256" key="7">
    <source>
        <dbReference type="ARBA" id="ARBA00023065"/>
    </source>
</evidence>
<dbReference type="RefSeq" id="WP_147024616.1">
    <property type="nucleotide sequence ID" value="NZ_BJZU01000012.1"/>
</dbReference>
<comment type="subcellular location">
    <subcellularLocation>
        <location evidence="1">Cell outer membrane</location>
        <topology evidence="1">Multi-pass membrane protein</topology>
    </subcellularLocation>
</comment>
<dbReference type="Pfam" id="PF07715">
    <property type="entry name" value="Plug"/>
    <property type="match status" value="1"/>
</dbReference>
<gene>
    <name evidence="16" type="ORF">GCM10007888_51140</name>
    <name evidence="15" type="ORF">MOX02_09060</name>
</gene>
<evidence type="ECO:0000256" key="11">
    <source>
        <dbReference type="RuleBase" id="RU003357"/>
    </source>
</evidence>
<dbReference type="Proteomes" id="UP000321960">
    <property type="component" value="Unassembled WGS sequence"/>
</dbReference>
<keyword evidence="3" id="KW-1134">Transmembrane beta strand</keyword>
<evidence type="ECO:0000313" key="17">
    <source>
        <dbReference type="Proteomes" id="UP000321960"/>
    </source>
</evidence>
<organism evidence="15 17">
    <name type="scientific">Methylobacterium oxalidis</name>
    <dbReference type="NCBI Taxonomy" id="944322"/>
    <lineage>
        <taxon>Bacteria</taxon>
        <taxon>Pseudomonadati</taxon>
        <taxon>Pseudomonadota</taxon>
        <taxon>Alphaproteobacteria</taxon>
        <taxon>Hyphomicrobiales</taxon>
        <taxon>Methylobacteriaceae</taxon>
        <taxon>Methylobacterium</taxon>
    </lineage>
</organism>
<evidence type="ECO:0000313" key="18">
    <source>
        <dbReference type="Proteomes" id="UP001156856"/>
    </source>
</evidence>
<dbReference type="InterPro" id="IPR039426">
    <property type="entry name" value="TonB-dep_rcpt-like"/>
</dbReference>
<evidence type="ECO:0000256" key="1">
    <source>
        <dbReference type="ARBA" id="ARBA00004571"/>
    </source>
</evidence>
<keyword evidence="2" id="KW-0813">Transport</keyword>
<evidence type="ECO:0000259" key="14">
    <source>
        <dbReference type="Pfam" id="PF07715"/>
    </source>
</evidence>
<feature type="domain" description="TonB-dependent receptor plug" evidence="14">
    <location>
        <begin position="73"/>
        <end position="180"/>
    </location>
</feature>
<feature type="chain" id="PRO_5022057368" evidence="12">
    <location>
        <begin position="18"/>
        <end position="708"/>
    </location>
</feature>
<dbReference type="EMBL" id="BSPK01000107">
    <property type="protein sequence ID" value="GLS66731.1"/>
    <property type="molecule type" value="Genomic_DNA"/>
</dbReference>
<dbReference type="InterPro" id="IPR036942">
    <property type="entry name" value="Beta-barrel_TonB_sf"/>
</dbReference>
<keyword evidence="6" id="KW-0408">Iron</keyword>
<evidence type="ECO:0000256" key="12">
    <source>
        <dbReference type="SAM" id="SignalP"/>
    </source>
</evidence>
<reference evidence="16" key="1">
    <citation type="journal article" date="2014" name="Int. J. Syst. Evol. Microbiol.">
        <title>Complete genome of a new Firmicutes species belonging to the dominant human colonic microbiota ('Ruminococcus bicirculans') reveals two chromosomes and a selective capacity to utilize plant glucans.</title>
        <authorList>
            <consortium name="NISC Comparative Sequencing Program"/>
            <person name="Wegmann U."/>
            <person name="Louis P."/>
            <person name="Goesmann A."/>
            <person name="Henrissat B."/>
            <person name="Duncan S.H."/>
            <person name="Flint H.J."/>
        </authorList>
    </citation>
    <scope>NUCLEOTIDE SEQUENCE</scope>
    <source>
        <strain evidence="16">NBRC 107715</strain>
    </source>
</reference>
<dbReference type="EMBL" id="BJZU01000012">
    <property type="protein sequence ID" value="GEP02868.1"/>
    <property type="molecule type" value="Genomic_DNA"/>
</dbReference>
<keyword evidence="12" id="KW-0732">Signal</keyword>
<dbReference type="Proteomes" id="UP001156856">
    <property type="component" value="Unassembled WGS sequence"/>
</dbReference>
<keyword evidence="7" id="KW-0406">Ion transport</keyword>
<dbReference type="GO" id="GO:0009279">
    <property type="term" value="C:cell outer membrane"/>
    <property type="evidence" value="ECO:0007669"/>
    <property type="project" value="UniProtKB-SubCell"/>
</dbReference>
<evidence type="ECO:0000256" key="2">
    <source>
        <dbReference type="ARBA" id="ARBA00022448"/>
    </source>
</evidence>
<evidence type="ECO:0000259" key="13">
    <source>
        <dbReference type="Pfam" id="PF00593"/>
    </source>
</evidence>
<dbReference type="GO" id="GO:0006826">
    <property type="term" value="P:iron ion transport"/>
    <property type="evidence" value="ECO:0007669"/>
    <property type="project" value="UniProtKB-KW"/>
</dbReference>
<evidence type="ECO:0000256" key="6">
    <source>
        <dbReference type="ARBA" id="ARBA00023004"/>
    </source>
</evidence>
<sequence>MAAVACALCLAPAAPRAQPAGGDVALSEIAVTAEAPPAAAPGSGLGPGPAAASAGYVGGLTGIGGALRPVEAASAGVITGAQVNSRPVTRPGEVLEAVPGLIVTQHSGEGKANQFFLRGFNLDHGTDIAIHLDGMPVNMRTHAHGQGYADLNFLIPELVGAVEFHKGPYFVRDGDFASAGSVRIDYLDTLARTVALTSVGSFGYRRGLAMASVPLGAGNLLVAGEAQTYDGPWDVPDRLAKLNGVARYSQGTALDGLSVTGMAYWAKWNATNQIPERAVAQGIIGRFGTLDPTDGGDTGRFSLSGRWSGTDETGVTRASAYVIRYRMNLWNDFTYFLNDPVNGDQFRQRDDRVLGGGEVSHVFQGEFAGLPMETEIGLQTRTDSTRVGLLNTTNRLTRSTVRDDRVLEASAALYAENRIRWTDWLRTSVGVRADGYHADVRSDTPANSGRARDGIVNPKLGLVLGPWAETELYLNYGGGFHSNDVRGVVARVDPASPLFDVARSPFLVPSTGYEVGIRNRSIAGLETALALFRLDFASENLFQGDSGTTEPSRPTRRFGLEWTNRYALTPWLRLEGDLTVTNARFADRDPAGRRVPDAPTTIASAGITLGEGTGWFGSLRLRYFGPRPLIEDNSVRSRPTALLNGRLGYAFESGISLSLDVLNLTNARADQITYFYESRLPGEAEGVADRHVHPAEPTAVRLTLAGRF</sequence>
<proteinExistence type="inferred from homology"/>
<evidence type="ECO:0000256" key="5">
    <source>
        <dbReference type="ARBA" id="ARBA00022692"/>
    </source>
</evidence>
<keyword evidence="8 11" id="KW-0798">TonB box</keyword>
<keyword evidence="10" id="KW-0998">Cell outer membrane</keyword>
<dbReference type="PANTHER" id="PTHR32552">
    <property type="entry name" value="FERRICHROME IRON RECEPTOR-RELATED"/>
    <property type="match status" value="1"/>
</dbReference>